<dbReference type="InterPro" id="IPR001206">
    <property type="entry name" value="Diacylglycerol_kinase_cat_dom"/>
</dbReference>
<evidence type="ECO:0000256" key="8">
    <source>
        <dbReference type="ARBA" id="ARBA00023264"/>
    </source>
</evidence>
<keyword evidence="6" id="KW-0067">ATP-binding</keyword>
<dbReference type="EMBL" id="QQXK01000030">
    <property type="protein sequence ID" value="RII41323.1"/>
    <property type="molecule type" value="Genomic_DNA"/>
</dbReference>
<dbReference type="Pfam" id="PF19279">
    <property type="entry name" value="YegS_C"/>
    <property type="match status" value="1"/>
</dbReference>
<comment type="caution">
    <text evidence="10">The sequence shown here is derived from an EMBL/GenBank/DDBJ whole genome shotgun (WGS) entry which is preliminary data.</text>
</comment>
<dbReference type="RefSeq" id="WP_119425615.1">
    <property type="nucleotide sequence ID" value="NZ_QQXK01000030.1"/>
</dbReference>
<gene>
    <name evidence="10" type="ORF">DWB68_13360</name>
</gene>
<evidence type="ECO:0000256" key="4">
    <source>
        <dbReference type="ARBA" id="ARBA00022741"/>
    </source>
</evidence>
<dbReference type="InterPro" id="IPR017438">
    <property type="entry name" value="ATP-NAD_kinase_N"/>
</dbReference>
<dbReference type="Proteomes" id="UP000265419">
    <property type="component" value="Unassembled WGS sequence"/>
</dbReference>
<dbReference type="GO" id="GO:0005886">
    <property type="term" value="C:plasma membrane"/>
    <property type="evidence" value="ECO:0007669"/>
    <property type="project" value="TreeGrafter"/>
</dbReference>
<keyword evidence="8" id="KW-1208">Phospholipid metabolism</keyword>
<dbReference type="PANTHER" id="PTHR12358">
    <property type="entry name" value="SPHINGOSINE KINASE"/>
    <property type="match status" value="1"/>
</dbReference>
<dbReference type="Gene3D" id="2.60.200.40">
    <property type="match status" value="1"/>
</dbReference>
<keyword evidence="7" id="KW-0594">Phospholipid biosynthesis</keyword>
<dbReference type="AlphaFoldDB" id="A0A399J740"/>
<keyword evidence="5 10" id="KW-0418">Kinase</keyword>
<dbReference type="SMART" id="SM00046">
    <property type="entry name" value="DAGKc"/>
    <property type="match status" value="1"/>
</dbReference>
<evidence type="ECO:0000256" key="5">
    <source>
        <dbReference type="ARBA" id="ARBA00022777"/>
    </source>
</evidence>
<dbReference type="Pfam" id="PF00781">
    <property type="entry name" value="DAGK_cat"/>
    <property type="match status" value="1"/>
</dbReference>
<dbReference type="GO" id="GO:0008654">
    <property type="term" value="P:phospholipid biosynthetic process"/>
    <property type="evidence" value="ECO:0007669"/>
    <property type="project" value="UniProtKB-KW"/>
</dbReference>
<dbReference type="PROSITE" id="PS50146">
    <property type="entry name" value="DAGK"/>
    <property type="match status" value="1"/>
</dbReference>
<dbReference type="Gene3D" id="3.40.50.10330">
    <property type="entry name" value="Probable inorganic polyphosphate/atp-NAD kinase, domain 1"/>
    <property type="match status" value="1"/>
</dbReference>
<accession>A0A399J740</accession>
<proteinExistence type="inferred from homology"/>
<reference evidence="10 11" key="1">
    <citation type="submission" date="2018-07" db="EMBL/GenBank/DDBJ databases">
        <title>Arthrobacter sp. nov., isolated from raw cow's milk with high bacterial count.</title>
        <authorList>
            <person name="Hahne J."/>
            <person name="Isele D."/>
            <person name="Lipski A."/>
        </authorList>
    </citation>
    <scope>NUCLEOTIDE SEQUENCE [LARGE SCALE GENOMIC DNA]</scope>
    <source>
        <strain evidence="10 11">JZ R-35</strain>
    </source>
</reference>
<feature type="domain" description="DAGKc" evidence="9">
    <location>
        <begin position="1"/>
        <end position="128"/>
    </location>
</feature>
<dbReference type="InterPro" id="IPR016064">
    <property type="entry name" value="NAD/diacylglycerol_kinase_sf"/>
</dbReference>
<keyword evidence="11" id="KW-1185">Reference proteome</keyword>
<evidence type="ECO:0000256" key="7">
    <source>
        <dbReference type="ARBA" id="ARBA00023209"/>
    </source>
</evidence>
<comment type="cofactor">
    <cofactor evidence="1">
        <name>Mg(2+)</name>
        <dbReference type="ChEBI" id="CHEBI:18420"/>
    </cofactor>
</comment>
<keyword evidence="7" id="KW-0443">Lipid metabolism</keyword>
<dbReference type="GO" id="GO:0016301">
    <property type="term" value="F:kinase activity"/>
    <property type="evidence" value="ECO:0007669"/>
    <property type="project" value="UniProtKB-KW"/>
</dbReference>
<keyword evidence="7" id="KW-0444">Lipid biosynthesis</keyword>
<sequence>MASIAVIWNPSKTERAELAAILEDEAANDVSWHETTEDDPGQGAAGAALATSPQLILAAGGDGTVRAVIERLAQEKNPPALGILPLGTGNLLARNLGIPIGDLEAAADRALSDAPPKPLDVGWIDYATPDTSHRMAFAVIAGIGIDAQMIVETNDKLKAMTGWLAYIESLGRALKTTDLIDVDLTIDDMPTQHVKAHTFLLGNCGTLQGGLTLLPDADPSDGQLDLLVSSSTGASQWLGTAKTMLWDNGFKRLLGNNEPATDSASTIHRTFTNLSLVLPEPRHLQIDGEDIGQVTHLRASIQKHGVLVL</sequence>
<dbReference type="InterPro" id="IPR050187">
    <property type="entry name" value="Lipid_Phosphate_FormReg"/>
</dbReference>
<evidence type="ECO:0000313" key="11">
    <source>
        <dbReference type="Proteomes" id="UP000265419"/>
    </source>
</evidence>
<protein>
    <submittedName>
        <fullName evidence="10">Diacylglycerol kinase</fullName>
    </submittedName>
</protein>
<keyword evidence="4" id="KW-0547">Nucleotide-binding</keyword>
<dbReference type="SUPFAM" id="SSF111331">
    <property type="entry name" value="NAD kinase/diacylglycerol kinase-like"/>
    <property type="match status" value="1"/>
</dbReference>
<evidence type="ECO:0000313" key="10">
    <source>
        <dbReference type="EMBL" id="RII41323.1"/>
    </source>
</evidence>
<evidence type="ECO:0000256" key="3">
    <source>
        <dbReference type="ARBA" id="ARBA00022679"/>
    </source>
</evidence>
<evidence type="ECO:0000259" key="9">
    <source>
        <dbReference type="PROSITE" id="PS50146"/>
    </source>
</evidence>
<comment type="similarity">
    <text evidence="2">Belongs to the diacylglycerol/lipid kinase family.</text>
</comment>
<dbReference type="GO" id="GO:0005524">
    <property type="term" value="F:ATP binding"/>
    <property type="evidence" value="ECO:0007669"/>
    <property type="project" value="UniProtKB-KW"/>
</dbReference>
<name>A0A399J740_9MICC</name>
<dbReference type="PANTHER" id="PTHR12358:SF106">
    <property type="entry name" value="LIPID KINASE YEGS"/>
    <property type="match status" value="1"/>
</dbReference>
<organism evidence="10 11">
    <name type="scientific">Galactobacter valiniphilus</name>
    <dbReference type="NCBI Taxonomy" id="2676122"/>
    <lineage>
        <taxon>Bacteria</taxon>
        <taxon>Bacillati</taxon>
        <taxon>Actinomycetota</taxon>
        <taxon>Actinomycetes</taxon>
        <taxon>Micrococcales</taxon>
        <taxon>Micrococcaceae</taxon>
        <taxon>Galactobacter</taxon>
    </lineage>
</organism>
<keyword evidence="3" id="KW-0808">Transferase</keyword>
<evidence type="ECO:0000256" key="6">
    <source>
        <dbReference type="ARBA" id="ARBA00022840"/>
    </source>
</evidence>
<evidence type="ECO:0000256" key="2">
    <source>
        <dbReference type="ARBA" id="ARBA00005983"/>
    </source>
</evidence>
<evidence type="ECO:0000256" key="1">
    <source>
        <dbReference type="ARBA" id="ARBA00001946"/>
    </source>
</evidence>
<dbReference type="InterPro" id="IPR045540">
    <property type="entry name" value="YegS/DAGK_C"/>
</dbReference>